<evidence type="ECO:0000313" key="4">
    <source>
        <dbReference type="Proteomes" id="UP000305681"/>
    </source>
</evidence>
<gene>
    <name evidence="2" type="ORF">FHI69_12840</name>
    <name evidence="1" type="ORF">SAMN03097694_4981</name>
</gene>
<sequence>MTPTTKKVTFAFAIFLVAGFLLLAAYTWMALSFSYSEGERAGYLQKFSKRGWICKTWEGELLLTALPGTIPEKFQFSVRDEDVAKQLTAAAGKRILVTYSQHKGVPTQCFGETEYFADKVVLSQ</sequence>
<organism evidence="1 3">
    <name type="scientific">Janthinobacterium lividum</name>
    <dbReference type="NCBI Taxonomy" id="29581"/>
    <lineage>
        <taxon>Bacteria</taxon>
        <taxon>Pseudomonadati</taxon>
        <taxon>Pseudomonadota</taxon>
        <taxon>Betaproteobacteria</taxon>
        <taxon>Burkholderiales</taxon>
        <taxon>Oxalobacteraceae</taxon>
        <taxon>Janthinobacterium</taxon>
    </lineage>
</organism>
<evidence type="ECO:0000313" key="2">
    <source>
        <dbReference type="EMBL" id="TNC76465.1"/>
    </source>
</evidence>
<evidence type="ECO:0000313" key="1">
    <source>
        <dbReference type="EMBL" id="SFY19318.1"/>
    </source>
</evidence>
<dbReference type="OrthoDB" id="9794557at2"/>
<comment type="caution">
    <text evidence="1">The sequence shown here is derived from an EMBL/GenBank/DDBJ whole genome shotgun (WGS) entry which is preliminary data.</text>
</comment>
<dbReference type="Proteomes" id="UP000305681">
    <property type="component" value="Unassembled WGS sequence"/>
</dbReference>
<reference evidence="1 3" key="1">
    <citation type="submission" date="2016-11" db="EMBL/GenBank/DDBJ databases">
        <authorList>
            <person name="Varghese N."/>
            <person name="Submissions S."/>
        </authorList>
    </citation>
    <scope>NUCLEOTIDE SEQUENCE [LARGE SCALE GENOMIC DNA]</scope>
    <source>
        <strain evidence="1 3">NFR18</strain>
    </source>
</reference>
<reference evidence="2 4" key="2">
    <citation type="submission" date="2019-06" db="EMBL/GenBank/DDBJ databases">
        <title>Genome sequence of Janthinobacterium lividum UCD_MED1.</title>
        <authorList>
            <person name="De Leon M.E."/>
            <person name="Jospin G."/>
        </authorList>
    </citation>
    <scope>NUCLEOTIDE SEQUENCE [LARGE SCALE GENOMIC DNA]</scope>
    <source>
        <strain evidence="2 4">UCD_MED1</strain>
    </source>
</reference>
<dbReference type="EMBL" id="FPKH01000007">
    <property type="protein sequence ID" value="SFY19318.1"/>
    <property type="molecule type" value="Genomic_DNA"/>
</dbReference>
<dbReference type="EMBL" id="VDGE01000004">
    <property type="protein sequence ID" value="TNC76465.1"/>
    <property type="molecule type" value="Genomic_DNA"/>
</dbReference>
<dbReference type="eggNOG" id="ENOG5031WQ8">
    <property type="taxonomic scope" value="Bacteria"/>
</dbReference>
<dbReference type="Proteomes" id="UP000182489">
    <property type="component" value="Unassembled WGS sequence"/>
</dbReference>
<evidence type="ECO:0000313" key="3">
    <source>
        <dbReference type="Proteomes" id="UP000182489"/>
    </source>
</evidence>
<dbReference type="AlphaFoldDB" id="A0A031GH82"/>
<proteinExistence type="predicted"/>
<name>A0A031GH82_9BURK</name>
<evidence type="ECO:0008006" key="5">
    <source>
        <dbReference type="Google" id="ProtNLM"/>
    </source>
</evidence>
<accession>A0A031GH82</accession>
<dbReference type="RefSeq" id="WP_034759290.1">
    <property type="nucleotide sequence ID" value="NZ_FPKH01000007.1"/>
</dbReference>
<protein>
    <recommendedName>
        <fullName evidence="5">6-phosphogluconate dehydrogenase</fullName>
    </recommendedName>
</protein>